<dbReference type="EMBL" id="CP093366">
    <property type="protein sequence ID" value="UQS81897.1"/>
    <property type="molecule type" value="Genomic_DNA"/>
</dbReference>
<dbReference type="Pfam" id="PF20505">
    <property type="entry name" value="DUF6731"/>
    <property type="match status" value="1"/>
</dbReference>
<evidence type="ECO:0000313" key="2">
    <source>
        <dbReference type="Proteomes" id="UP000831495"/>
    </source>
</evidence>
<protein>
    <submittedName>
        <fullName evidence="1">Uncharacterized protein</fullName>
    </submittedName>
</protein>
<sequence length="254" mass="29543">MMGGYNLFYAHFTRLRDEGIALTKSSDDSLEELDLDKDEYVAEDIGMIFDTQFCSLCIQRNFHSLSITGITEYFQEMYKKMNDKDESGIHELDIYFKPVADREKLQKLKDIDNYRSIELSYAQGNEDIPSYAYQGLSYFKKVLEDLDGEKISVVISVGHSQKKSLKRELTKKISELVQDHKSSFKRAKLRGKIGNQRVEPYDLLNEKLTRTINFVNREKGKKKHLRKDVVLDKLIENYFGVEGMSFRSILSDNV</sequence>
<name>A0ABY4P8A8_9LACO</name>
<gene>
    <name evidence="1" type="ORF">MOO45_06810</name>
</gene>
<accession>A0ABY4P8A8</accession>
<reference evidence="1" key="1">
    <citation type="journal article" date="2022" name="Int. J. Syst. Evol. Microbiol.">
        <title>Apilactobacillus apisilvae sp. nov., Nicolia spurrieriana gen. nov. sp. nov., Bombilactobacillus folatiphilus sp. nov. and Bombilactobacillus thymidiniphilus sp. nov., four new lactic acid bacterial isolates from stingless bees Tetragonula carbonaria and Austroplebeia australis.</title>
        <authorList>
            <person name="Oliphant S.A."/>
            <person name="Watson-Haigh N.S."/>
            <person name="Sumby K.M."/>
            <person name="Gardner J."/>
            <person name="Groom S."/>
            <person name="Jiranek V."/>
        </authorList>
    </citation>
    <scope>NUCLEOTIDE SEQUENCE</scope>
    <source>
        <strain evidence="1">SG4_D2</strain>
    </source>
</reference>
<proteinExistence type="predicted"/>
<dbReference type="InterPro" id="IPR046618">
    <property type="entry name" value="DUF6731"/>
</dbReference>
<dbReference type="Proteomes" id="UP000831495">
    <property type="component" value="Chromosome"/>
</dbReference>
<evidence type="ECO:0000313" key="1">
    <source>
        <dbReference type="EMBL" id="UQS81897.1"/>
    </source>
</evidence>
<dbReference type="RefSeq" id="WP_249514165.1">
    <property type="nucleotide sequence ID" value="NZ_CP093366.1"/>
</dbReference>
<organism evidence="1 2">
    <name type="scientific">Bombilactobacillus folatiphilus</name>
    <dbReference type="NCBI Taxonomy" id="2923362"/>
    <lineage>
        <taxon>Bacteria</taxon>
        <taxon>Bacillati</taxon>
        <taxon>Bacillota</taxon>
        <taxon>Bacilli</taxon>
        <taxon>Lactobacillales</taxon>
        <taxon>Lactobacillaceae</taxon>
        <taxon>Bombilactobacillus</taxon>
    </lineage>
</organism>
<keyword evidence="2" id="KW-1185">Reference proteome</keyword>